<evidence type="ECO:0000313" key="2">
    <source>
        <dbReference type="EMBL" id="SUC31947.1"/>
    </source>
</evidence>
<dbReference type="Proteomes" id="UP000254208">
    <property type="component" value="Unassembled WGS sequence"/>
</dbReference>
<feature type="region of interest" description="Disordered" evidence="1">
    <location>
        <begin position="75"/>
        <end position="98"/>
    </location>
</feature>
<protein>
    <submittedName>
        <fullName evidence="2">Uncharacterized protein</fullName>
    </submittedName>
</protein>
<evidence type="ECO:0000313" key="3">
    <source>
        <dbReference type="Proteomes" id="UP000254208"/>
    </source>
</evidence>
<dbReference type="AlphaFoldDB" id="A0A379FTI3"/>
<proteinExistence type="predicted"/>
<reference evidence="2 3" key="1">
    <citation type="submission" date="2018-06" db="EMBL/GenBank/DDBJ databases">
        <authorList>
            <consortium name="Pathogen Informatics"/>
            <person name="Doyle S."/>
        </authorList>
    </citation>
    <scope>NUCLEOTIDE SEQUENCE [LARGE SCALE GENOMIC DNA]</scope>
    <source>
        <strain evidence="2 3">NCTC11801</strain>
    </source>
</reference>
<organism evidence="2 3">
    <name type="scientific">Providencia rettgeri</name>
    <dbReference type="NCBI Taxonomy" id="587"/>
    <lineage>
        <taxon>Bacteria</taxon>
        <taxon>Pseudomonadati</taxon>
        <taxon>Pseudomonadota</taxon>
        <taxon>Gammaproteobacteria</taxon>
        <taxon>Enterobacterales</taxon>
        <taxon>Morganellaceae</taxon>
        <taxon>Providencia</taxon>
    </lineage>
</organism>
<dbReference type="EMBL" id="UGTZ01000001">
    <property type="protein sequence ID" value="SUC31947.1"/>
    <property type="molecule type" value="Genomic_DNA"/>
</dbReference>
<gene>
    <name evidence="2" type="ORF">NCTC11801_02920</name>
</gene>
<name>A0A379FTI3_PRORE</name>
<sequence length="98" mass="10800">MQTGKTGAHKINIPERSFLRSTLKEKRKDWSQLIIKGIHHELTHSGDISAVLEIVGEQMSGDVKSKILSGIEPKNAKSTIRQKKSSKPLIDSGNLVAQ</sequence>
<accession>A0A379FTI3</accession>
<evidence type="ECO:0000256" key="1">
    <source>
        <dbReference type="SAM" id="MobiDB-lite"/>
    </source>
</evidence>